<dbReference type="SUPFAM" id="SSF54427">
    <property type="entry name" value="NTF2-like"/>
    <property type="match status" value="1"/>
</dbReference>
<proteinExistence type="predicted"/>
<accession>A0AA40K9Y9</accession>
<dbReference type="Proteomes" id="UP001172155">
    <property type="component" value="Unassembled WGS sequence"/>
</dbReference>
<gene>
    <name evidence="1" type="ORF">B0T18DRAFT_401138</name>
</gene>
<evidence type="ECO:0008006" key="3">
    <source>
        <dbReference type="Google" id="ProtNLM"/>
    </source>
</evidence>
<reference evidence="1" key="1">
    <citation type="submission" date="2023-06" db="EMBL/GenBank/DDBJ databases">
        <title>Genome-scale phylogeny and comparative genomics of the fungal order Sordariales.</title>
        <authorList>
            <consortium name="Lawrence Berkeley National Laboratory"/>
            <person name="Hensen N."/>
            <person name="Bonometti L."/>
            <person name="Westerberg I."/>
            <person name="Brannstrom I.O."/>
            <person name="Guillou S."/>
            <person name="Cros-Aarteil S."/>
            <person name="Calhoun S."/>
            <person name="Haridas S."/>
            <person name="Kuo A."/>
            <person name="Mondo S."/>
            <person name="Pangilinan J."/>
            <person name="Riley R."/>
            <person name="LaButti K."/>
            <person name="Andreopoulos B."/>
            <person name="Lipzen A."/>
            <person name="Chen C."/>
            <person name="Yanf M."/>
            <person name="Daum C."/>
            <person name="Ng V."/>
            <person name="Clum A."/>
            <person name="Steindorff A."/>
            <person name="Ohm R."/>
            <person name="Martin F."/>
            <person name="Silar P."/>
            <person name="Natvig D."/>
            <person name="Lalanne C."/>
            <person name="Gautier V."/>
            <person name="Ament-velasquez S.L."/>
            <person name="Kruys A."/>
            <person name="Hutchinson M.I."/>
            <person name="Powell A.J."/>
            <person name="Barry K."/>
            <person name="Miller A.N."/>
            <person name="Grigoriev I.V."/>
            <person name="Debuchy R."/>
            <person name="Gladieux P."/>
            <person name="Thoren M.H."/>
            <person name="Johannesson H."/>
        </authorList>
    </citation>
    <scope>NUCLEOTIDE SEQUENCE</scope>
    <source>
        <strain evidence="1">SMH3187-1</strain>
    </source>
</reference>
<keyword evidence="2" id="KW-1185">Reference proteome</keyword>
<sequence>MVDANSNPYTSKEAWTRTLLQALNGPDSDVEPTFLKLYTRDTTITLDGKSYTLESFLTHVMQLRSIAVDFELNSHCFLRDGNLFAEKHTLAGTMREGGARVEVEGYIFGEIDESGKAGWVDEQTRTLEA</sequence>
<protein>
    <recommendedName>
        <fullName evidence="3">SnoaL-like domain-containing protein</fullName>
    </recommendedName>
</protein>
<organism evidence="1 2">
    <name type="scientific">Schizothecium vesticola</name>
    <dbReference type="NCBI Taxonomy" id="314040"/>
    <lineage>
        <taxon>Eukaryota</taxon>
        <taxon>Fungi</taxon>
        <taxon>Dikarya</taxon>
        <taxon>Ascomycota</taxon>
        <taxon>Pezizomycotina</taxon>
        <taxon>Sordariomycetes</taxon>
        <taxon>Sordariomycetidae</taxon>
        <taxon>Sordariales</taxon>
        <taxon>Schizotheciaceae</taxon>
        <taxon>Schizothecium</taxon>
    </lineage>
</organism>
<dbReference type="EMBL" id="JAUKUD010000002">
    <property type="protein sequence ID" value="KAK0750827.1"/>
    <property type="molecule type" value="Genomic_DNA"/>
</dbReference>
<dbReference type="AlphaFoldDB" id="A0AA40K9Y9"/>
<evidence type="ECO:0000313" key="1">
    <source>
        <dbReference type="EMBL" id="KAK0750827.1"/>
    </source>
</evidence>
<dbReference type="InterPro" id="IPR032710">
    <property type="entry name" value="NTF2-like_dom_sf"/>
</dbReference>
<name>A0AA40K9Y9_9PEZI</name>
<evidence type="ECO:0000313" key="2">
    <source>
        <dbReference type="Proteomes" id="UP001172155"/>
    </source>
</evidence>
<comment type="caution">
    <text evidence="1">The sequence shown here is derived from an EMBL/GenBank/DDBJ whole genome shotgun (WGS) entry which is preliminary data.</text>
</comment>